<dbReference type="SUPFAM" id="SSF47616">
    <property type="entry name" value="GST C-terminal domain-like"/>
    <property type="match status" value="1"/>
</dbReference>
<organism evidence="2 3">
    <name type="scientific">Paraburkholderia nemoris</name>
    <dbReference type="NCBI Taxonomy" id="2793076"/>
    <lineage>
        <taxon>Bacteria</taxon>
        <taxon>Pseudomonadati</taxon>
        <taxon>Pseudomonadota</taxon>
        <taxon>Betaproteobacteria</taxon>
        <taxon>Burkholderiales</taxon>
        <taxon>Burkholderiaceae</taxon>
        <taxon>Paraburkholderia</taxon>
    </lineage>
</organism>
<accession>A0ABM8T2E6</accession>
<comment type="caution">
    <text evidence="2">The sequence shown here is derived from an EMBL/GenBank/DDBJ whole genome shotgun (WGS) entry which is preliminary data.</text>
</comment>
<evidence type="ECO:0000313" key="2">
    <source>
        <dbReference type="EMBL" id="CAE6852603.1"/>
    </source>
</evidence>
<keyword evidence="3" id="KW-1185">Reference proteome</keyword>
<dbReference type="Pfam" id="PF02798">
    <property type="entry name" value="GST_N"/>
    <property type="match status" value="1"/>
</dbReference>
<dbReference type="Gene3D" id="1.20.1050.10">
    <property type="match status" value="1"/>
</dbReference>
<dbReference type="InterPro" id="IPR040079">
    <property type="entry name" value="Glutathione_S-Trfase"/>
</dbReference>
<evidence type="ECO:0000259" key="1">
    <source>
        <dbReference type="PROSITE" id="PS50404"/>
    </source>
</evidence>
<dbReference type="SFLD" id="SFLDG00358">
    <property type="entry name" value="Main_(cytGST)"/>
    <property type="match status" value="1"/>
</dbReference>
<feature type="domain" description="GST N-terminal" evidence="1">
    <location>
        <begin position="20"/>
        <end position="101"/>
    </location>
</feature>
<dbReference type="CDD" id="cd03046">
    <property type="entry name" value="GST_N_GTT1_like"/>
    <property type="match status" value="1"/>
</dbReference>
<reference evidence="2 3" key="1">
    <citation type="submission" date="2021-02" db="EMBL/GenBank/DDBJ databases">
        <authorList>
            <person name="Vanwijnsberghe S."/>
        </authorList>
    </citation>
    <scope>NUCLEOTIDE SEQUENCE [LARGE SCALE GENOMIC DNA]</scope>
    <source>
        <strain evidence="2 3">R-69776</strain>
    </source>
</reference>
<dbReference type="Gene3D" id="3.40.30.10">
    <property type="entry name" value="Glutaredoxin"/>
    <property type="match status" value="1"/>
</dbReference>
<dbReference type="InterPro" id="IPR036282">
    <property type="entry name" value="Glutathione-S-Trfase_C_sf"/>
</dbReference>
<proteinExistence type="predicted"/>
<dbReference type="CDD" id="cd03207">
    <property type="entry name" value="GST_C_8"/>
    <property type="match status" value="1"/>
</dbReference>
<evidence type="ECO:0000313" key="3">
    <source>
        <dbReference type="Proteomes" id="UP000673821"/>
    </source>
</evidence>
<dbReference type="InterPro" id="IPR036249">
    <property type="entry name" value="Thioredoxin-like_sf"/>
</dbReference>
<sequence>MNAGFSNETLTQKAPAMTTARTITLFHSPQCRSVSALTLLEELGAPYQLKVLNMKAGEQRKAPYLAINPLGKVPAILHGDALITEQVAIFIYLADLFPEAGLAPALDDPSRGPYLRWLVYYAACYEPALVDKAMKREQAPLATSPYGDFDSMLGTVTSQLQASPYLLGDKMSAADILWGIALHWGMMFKLVPETPVVLEYTQRICLRPSFVKVSERDVALAAEHEAALKGV</sequence>
<dbReference type="GO" id="GO:0004364">
    <property type="term" value="F:glutathione transferase activity"/>
    <property type="evidence" value="ECO:0007669"/>
    <property type="project" value="UniProtKB-EC"/>
</dbReference>
<name>A0ABM8T2E6_9BURK</name>
<dbReference type="SFLD" id="SFLDS00019">
    <property type="entry name" value="Glutathione_Transferase_(cytos"/>
    <property type="match status" value="1"/>
</dbReference>
<dbReference type="SFLD" id="SFLDG01150">
    <property type="entry name" value="Main.1:_Beta-like"/>
    <property type="match status" value="1"/>
</dbReference>
<dbReference type="Proteomes" id="UP000673821">
    <property type="component" value="Unassembled WGS sequence"/>
</dbReference>
<dbReference type="EMBL" id="CAJNBH010000037">
    <property type="protein sequence ID" value="CAE6852603.1"/>
    <property type="molecule type" value="Genomic_DNA"/>
</dbReference>
<dbReference type="EC" id="2.5.1.18" evidence="2"/>
<dbReference type="SUPFAM" id="SSF52833">
    <property type="entry name" value="Thioredoxin-like"/>
    <property type="match status" value="1"/>
</dbReference>
<gene>
    <name evidence="2" type="primary">gst_2</name>
    <name evidence="2" type="ORF">R69776_07580</name>
</gene>
<dbReference type="InterPro" id="IPR004045">
    <property type="entry name" value="Glutathione_S-Trfase_N"/>
</dbReference>
<dbReference type="PANTHER" id="PTHR44051">
    <property type="entry name" value="GLUTATHIONE S-TRANSFERASE-RELATED"/>
    <property type="match status" value="1"/>
</dbReference>
<dbReference type="PANTHER" id="PTHR44051:SF21">
    <property type="entry name" value="GLUTATHIONE S-TRANSFERASE FAMILY PROTEIN"/>
    <property type="match status" value="1"/>
</dbReference>
<keyword evidence="2" id="KW-0808">Transferase</keyword>
<protein>
    <submittedName>
        <fullName evidence="2">Glutathione S-transferase</fullName>
        <ecNumber evidence="2">2.5.1.18</ecNumber>
    </submittedName>
</protein>
<dbReference type="PROSITE" id="PS50404">
    <property type="entry name" value="GST_NTER"/>
    <property type="match status" value="1"/>
</dbReference>